<keyword evidence="2 5" id="KW-0808">Transferase</keyword>
<evidence type="ECO:0000256" key="5">
    <source>
        <dbReference type="HAMAP-Rule" id="MF_00658"/>
    </source>
</evidence>
<evidence type="ECO:0000256" key="3">
    <source>
        <dbReference type="ARBA" id="ARBA00022691"/>
    </source>
</evidence>
<organism evidence="7 8">
    <name type="scientific">Cardiobacterium valvarum F0432</name>
    <dbReference type="NCBI Taxonomy" id="797473"/>
    <lineage>
        <taxon>Bacteria</taxon>
        <taxon>Pseudomonadati</taxon>
        <taxon>Pseudomonadota</taxon>
        <taxon>Gammaproteobacteria</taxon>
        <taxon>Cardiobacteriales</taxon>
        <taxon>Cardiobacteriaceae</taxon>
        <taxon>Cardiobacterium</taxon>
    </lineage>
</organism>
<evidence type="ECO:0000256" key="2">
    <source>
        <dbReference type="ARBA" id="ARBA00022679"/>
    </source>
</evidence>
<dbReference type="SUPFAM" id="SSF75217">
    <property type="entry name" value="alpha/beta knot"/>
    <property type="match status" value="1"/>
</dbReference>
<dbReference type="CDD" id="cd18081">
    <property type="entry name" value="RlmH-like"/>
    <property type="match status" value="1"/>
</dbReference>
<dbReference type="GO" id="GO:0070038">
    <property type="term" value="F:rRNA (pseudouridine-N3-)-methyltransferase activity"/>
    <property type="evidence" value="ECO:0007669"/>
    <property type="project" value="UniProtKB-UniRule"/>
</dbReference>
<keyword evidence="5" id="KW-0963">Cytoplasm</keyword>
<keyword evidence="1 5" id="KW-0489">Methyltransferase</keyword>
<name>G9ZBG5_9GAMM</name>
<keyword evidence="3 5" id="KW-0949">S-adenosyl-L-methionine</keyword>
<reference evidence="7 8" key="1">
    <citation type="submission" date="2011-08" db="EMBL/GenBank/DDBJ databases">
        <authorList>
            <person name="Weinstock G."/>
            <person name="Sodergren E."/>
            <person name="Clifton S."/>
            <person name="Fulton L."/>
            <person name="Fulton B."/>
            <person name="Courtney L."/>
            <person name="Fronick C."/>
            <person name="Harrison M."/>
            <person name="Strong C."/>
            <person name="Farmer C."/>
            <person name="Delahaunty K."/>
            <person name="Markovic C."/>
            <person name="Hall O."/>
            <person name="Minx P."/>
            <person name="Tomlinson C."/>
            <person name="Mitreva M."/>
            <person name="Hou S."/>
            <person name="Chen J."/>
            <person name="Wollam A."/>
            <person name="Pepin K.H."/>
            <person name="Johnson M."/>
            <person name="Bhonagiri V."/>
            <person name="Zhang X."/>
            <person name="Suruliraj S."/>
            <person name="Warren W."/>
            <person name="Chinwalla A."/>
            <person name="Mardis E.R."/>
            <person name="Wilson R.K."/>
        </authorList>
    </citation>
    <scope>NUCLEOTIDE SEQUENCE [LARGE SCALE GENOMIC DNA]</scope>
    <source>
        <strain evidence="7 8">F0432</strain>
    </source>
</reference>
<feature type="binding site" evidence="5">
    <location>
        <begin position="165"/>
        <end position="170"/>
    </location>
    <ligand>
        <name>S-adenosyl-L-methionine</name>
        <dbReference type="ChEBI" id="CHEBI:59789"/>
    </ligand>
</feature>
<dbReference type="Proteomes" id="UP000004750">
    <property type="component" value="Unassembled WGS sequence"/>
</dbReference>
<proteinExistence type="inferred from homology"/>
<comment type="similarity">
    <text evidence="4 5">Belongs to the RNA methyltransferase RlmH family.</text>
</comment>
<evidence type="ECO:0000313" key="7">
    <source>
        <dbReference type="EMBL" id="EHM56115.1"/>
    </source>
</evidence>
<dbReference type="InterPro" id="IPR003742">
    <property type="entry name" value="RlmH-like"/>
</dbReference>
<dbReference type="Gene3D" id="3.40.1280.10">
    <property type="match status" value="1"/>
</dbReference>
<feature type="binding site" evidence="5">
    <location>
        <position position="146"/>
    </location>
    <ligand>
        <name>S-adenosyl-L-methionine</name>
        <dbReference type="ChEBI" id="CHEBI:59789"/>
    </ligand>
</feature>
<dbReference type="EMBL" id="AGCM01000004">
    <property type="protein sequence ID" value="EHM56115.1"/>
    <property type="molecule type" value="Genomic_DNA"/>
</dbReference>
<dbReference type="NCBIfam" id="TIGR00246">
    <property type="entry name" value="tRNA_RlmH_YbeA"/>
    <property type="match status" value="1"/>
</dbReference>
<comment type="catalytic activity">
    <reaction evidence="5">
        <text>pseudouridine(1915) in 23S rRNA + S-adenosyl-L-methionine = N(3)-methylpseudouridine(1915) in 23S rRNA + S-adenosyl-L-homocysteine + H(+)</text>
        <dbReference type="Rhea" id="RHEA:42752"/>
        <dbReference type="Rhea" id="RHEA-COMP:10221"/>
        <dbReference type="Rhea" id="RHEA-COMP:10222"/>
        <dbReference type="ChEBI" id="CHEBI:15378"/>
        <dbReference type="ChEBI" id="CHEBI:57856"/>
        <dbReference type="ChEBI" id="CHEBI:59789"/>
        <dbReference type="ChEBI" id="CHEBI:65314"/>
        <dbReference type="ChEBI" id="CHEBI:74486"/>
        <dbReference type="EC" id="2.1.1.177"/>
    </reaction>
</comment>
<dbReference type="PANTHER" id="PTHR33603">
    <property type="entry name" value="METHYLTRANSFERASE"/>
    <property type="match status" value="1"/>
</dbReference>
<dbReference type="InterPro" id="IPR029026">
    <property type="entry name" value="tRNA_m1G_MTases_N"/>
</dbReference>
<comment type="subcellular location">
    <subcellularLocation>
        <location evidence="5">Cytoplasm</location>
    </subcellularLocation>
</comment>
<dbReference type="GO" id="GO:0005737">
    <property type="term" value="C:cytoplasm"/>
    <property type="evidence" value="ECO:0007669"/>
    <property type="project" value="UniProtKB-SubCell"/>
</dbReference>
<accession>G9ZBG5</accession>
<sequence>MLRKRKRAIVAPLFIIAYAVFPLPAAQENRHDRKHYHVGEPLMHIELIAVGQKMPDWVNHGFADYAARFSGDLSLGLSEIPLQKRGSAGQLAAAQQKEAAQIKTTLQGSDRIITLDIPGREYTSEALAARLQHWQENSRRIALIIGGPEGITAEIKALADESWSLGKLTLPHPLVRIIVAEALYRAWSINRHHPYHRA</sequence>
<dbReference type="PANTHER" id="PTHR33603:SF1">
    <property type="entry name" value="RIBOSOMAL RNA LARGE SUBUNIT METHYLTRANSFERASE H"/>
    <property type="match status" value="1"/>
</dbReference>
<evidence type="ECO:0000256" key="6">
    <source>
        <dbReference type="SAM" id="SignalP"/>
    </source>
</evidence>
<comment type="caution">
    <text evidence="7">The sequence shown here is derived from an EMBL/GenBank/DDBJ whole genome shotgun (WGS) entry which is preliminary data.</text>
</comment>
<dbReference type="NCBIfam" id="NF000986">
    <property type="entry name" value="PRK00103.1-4"/>
    <property type="match status" value="1"/>
</dbReference>
<dbReference type="HAMAP" id="MF_00658">
    <property type="entry name" value="23SrRNA_methyltr_H"/>
    <property type="match status" value="1"/>
</dbReference>
<comment type="function">
    <text evidence="5">Specifically methylates the pseudouridine at position 1915 (m3Psi1915) in 23S rRNA.</text>
</comment>
<dbReference type="Pfam" id="PF02590">
    <property type="entry name" value="SPOUT_MTase"/>
    <property type="match status" value="1"/>
</dbReference>
<evidence type="ECO:0000256" key="1">
    <source>
        <dbReference type="ARBA" id="ARBA00022603"/>
    </source>
</evidence>
<evidence type="ECO:0000256" key="4">
    <source>
        <dbReference type="ARBA" id="ARBA00038303"/>
    </source>
</evidence>
<feature type="binding site" evidence="5">
    <location>
        <position position="115"/>
    </location>
    <ligand>
        <name>S-adenosyl-L-methionine</name>
        <dbReference type="ChEBI" id="CHEBI:59789"/>
    </ligand>
</feature>
<dbReference type="STRING" id="797473.HMPREF9080_00088"/>
<gene>
    <name evidence="5" type="primary">rlmH</name>
    <name evidence="7" type="ORF">HMPREF9080_00088</name>
</gene>
<dbReference type="InterPro" id="IPR029028">
    <property type="entry name" value="Alpha/beta_knot_MTases"/>
</dbReference>
<keyword evidence="6" id="KW-0732">Signal</keyword>
<feature type="signal peptide" evidence="6">
    <location>
        <begin position="1"/>
        <end position="25"/>
    </location>
</feature>
<dbReference type="AlphaFoldDB" id="G9ZBG5"/>
<dbReference type="PATRIC" id="fig|797473.3.peg.72"/>
<keyword evidence="5" id="KW-0698">rRNA processing</keyword>
<dbReference type="HOGENOM" id="CLU_100552_1_0_6"/>
<evidence type="ECO:0000313" key="8">
    <source>
        <dbReference type="Proteomes" id="UP000004750"/>
    </source>
</evidence>
<comment type="subunit">
    <text evidence="5">Homodimer.</text>
</comment>
<dbReference type="EC" id="2.1.1.177" evidence="5"/>
<protein>
    <recommendedName>
        <fullName evidence="5">Ribosomal RNA large subunit methyltransferase H</fullName>
        <ecNumber evidence="5">2.1.1.177</ecNumber>
    </recommendedName>
    <alternativeName>
        <fullName evidence="5">23S rRNA (pseudouridine1915-N3)-methyltransferase</fullName>
    </alternativeName>
    <alternativeName>
        <fullName evidence="5">23S rRNA m3Psi1915 methyltransferase</fullName>
    </alternativeName>
    <alternativeName>
        <fullName evidence="5">rRNA (pseudouridine-N3-)-methyltransferase RlmH</fullName>
    </alternativeName>
</protein>
<feature type="chain" id="PRO_5003529234" description="Ribosomal RNA large subunit methyltransferase H" evidence="6">
    <location>
        <begin position="26"/>
        <end position="198"/>
    </location>
</feature>